<feature type="region of interest" description="Disordered" evidence="1">
    <location>
        <begin position="62"/>
        <end position="249"/>
    </location>
</feature>
<feature type="compositionally biased region" description="Low complexity" evidence="1">
    <location>
        <begin position="149"/>
        <end position="161"/>
    </location>
</feature>
<feature type="compositionally biased region" description="Basic and acidic residues" evidence="1">
    <location>
        <begin position="203"/>
        <end position="223"/>
    </location>
</feature>
<feature type="compositionally biased region" description="Polar residues" evidence="1">
    <location>
        <begin position="36"/>
        <end position="49"/>
    </location>
</feature>
<evidence type="ECO:0000313" key="2">
    <source>
        <dbReference type="EMBL" id="MBD2829620.1"/>
    </source>
</evidence>
<comment type="caution">
    <text evidence="2">The sequence shown here is derived from an EMBL/GenBank/DDBJ whole genome shotgun (WGS) entry which is preliminary data.</text>
</comment>
<evidence type="ECO:0000256" key="1">
    <source>
        <dbReference type="SAM" id="MobiDB-lite"/>
    </source>
</evidence>
<feature type="compositionally biased region" description="Low complexity" evidence="1">
    <location>
        <begin position="86"/>
        <end position="106"/>
    </location>
</feature>
<protein>
    <submittedName>
        <fullName evidence="2">Uncharacterized protein</fullName>
    </submittedName>
</protein>
<feature type="region of interest" description="Disordered" evidence="1">
    <location>
        <begin position="1"/>
        <end position="49"/>
    </location>
</feature>
<proteinExistence type="predicted"/>
<accession>A0A927BKY9</accession>
<sequence length="249" mass="26657">MSQPPQHAVWAEPAQARASGTRDGSRPPRRKARSRTPVTAQTAKTALTASRTWKSLVRAAAVPASRPAVDPAAHSRCAARGTCANTVAATAVARRPGRSGSPADPAAAPPQRSPALAGVQREQGPEREALEDEAAVDHAEDPRFEERLGAPARRAAAVTAEQPYGQLQRIGRHDREQQTARHPHRQHQQPGGHPPAPRPGQQQREDDDRAAHQDRRRVADDQRSAAVQQGLPSGMPTPLPAAQAALRVM</sequence>
<gene>
    <name evidence="2" type="ORF">ID875_18525</name>
</gene>
<dbReference type="AlphaFoldDB" id="A0A927BKY9"/>
<dbReference type="EMBL" id="JACWUS010000002">
    <property type="protein sequence ID" value="MBD2829620.1"/>
    <property type="molecule type" value="Genomic_DNA"/>
</dbReference>
<feature type="compositionally biased region" description="Basic and acidic residues" evidence="1">
    <location>
        <begin position="135"/>
        <end position="148"/>
    </location>
</feature>
<name>A0A927BKY9_STRGL</name>
<organism evidence="2">
    <name type="scientific">Streptomyces globisporus</name>
    <dbReference type="NCBI Taxonomy" id="1908"/>
    <lineage>
        <taxon>Bacteria</taxon>
        <taxon>Bacillati</taxon>
        <taxon>Actinomycetota</taxon>
        <taxon>Actinomycetes</taxon>
        <taxon>Kitasatosporales</taxon>
        <taxon>Streptomycetaceae</taxon>
        <taxon>Streptomyces</taxon>
    </lineage>
</organism>
<feature type="compositionally biased region" description="Low complexity" evidence="1">
    <location>
        <begin position="62"/>
        <end position="72"/>
    </location>
</feature>
<reference evidence="2" key="1">
    <citation type="journal article" date="2020" name="PLoS ONE">
        <title>Isolation and characterization of Streptomyces bacteriophages and Streptomyces strains encoding biosynthetic arsenals: Streptomyces strains and phages for antibiotic discovery.</title>
        <authorList>
            <person name="Montano E.T."/>
            <person name="Nideffer J.F."/>
            <person name="Brumage L."/>
            <person name="Erb M."/>
            <person name="Derman A.I."/>
            <person name="Davis J.P."/>
            <person name="Estrada E."/>
            <person name="Fu S."/>
            <person name="Le D."/>
            <person name="Vuppala A."/>
            <person name="Tran C."/>
            <person name="Luterstein E."/>
            <person name="Lakkaraju S."/>
            <person name="Panchagnula S."/>
            <person name="Ren C."/>
            <person name="Doan J."/>
            <person name="Tran S."/>
            <person name="Soriano J."/>
            <person name="Fujita Y."/>
            <person name="Gutala P."/>
            <person name="Fujii Q."/>
            <person name="Lee M."/>
            <person name="Bui A."/>
            <person name="Villarreal C."/>
            <person name="Shing S.R."/>
            <person name="Kim S."/>
            <person name="Freeman D."/>
            <person name="Racha V."/>
            <person name="Ho A."/>
            <person name="Kumar P."/>
            <person name="Falah K."/>
            <person name="Dawson T."/>
            <person name="Enustun E."/>
            <person name="Prichard A."/>
            <person name="Gomez A."/>
            <person name="Khanna K."/>
            <person name="Trigg S."/>
            <person name="Fernandez L."/>
            <person name="Pogliano K."/>
            <person name="Pogliano J."/>
        </authorList>
    </citation>
    <scope>NUCLEOTIDE SEQUENCE</scope>
    <source>
        <strain evidence="2">QF2</strain>
    </source>
</reference>